<dbReference type="CDD" id="cd02227">
    <property type="entry name" value="cupin_TM1112-like"/>
    <property type="match status" value="1"/>
</dbReference>
<dbReference type="Pfam" id="PF05899">
    <property type="entry name" value="Cupin_3"/>
    <property type="match status" value="1"/>
</dbReference>
<evidence type="ECO:0000259" key="1">
    <source>
        <dbReference type="Pfam" id="PF05899"/>
    </source>
</evidence>
<dbReference type="SUPFAM" id="SSF51182">
    <property type="entry name" value="RmlC-like cupins"/>
    <property type="match status" value="1"/>
</dbReference>
<organism evidence="2 3">
    <name type="scientific">Insolitispirillum peregrinum</name>
    <dbReference type="NCBI Taxonomy" id="80876"/>
    <lineage>
        <taxon>Bacteria</taxon>
        <taxon>Pseudomonadati</taxon>
        <taxon>Pseudomonadota</taxon>
        <taxon>Alphaproteobacteria</taxon>
        <taxon>Rhodospirillales</taxon>
        <taxon>Novispirillaceae</taxon>
        <taxon>Insolitispirillum</taxon>
    </lineage>
</organism>
<dbReference type="InterPro" id="IPR008579">
    <property type="entry name" value="UGlyAH_Cupin_dom"/>
</dbReference>
<dbReference type="STRING" id="80876.SAMN05421779_10676"/>
<gene>
    <name evidence="2" type="ORF">SAMN05421779_10676</name>
</gene>
<evidence type="ECO:0000313" key="2">
    <source>
        <dbReference type="EMBL" id="SIT05810.1"/>
    </source>
</evidence>
<dbReference type="AlphaFoldDB" id="A0A1N7P5J0"/>
<dbReference type="OrthoDB" id="9799053at2"/>
<keyword evidence="3" id="KW-1185">Reference proteome</keyword>
<dbReference type="PANTHER" id="PTHR40943">
    <property type="entry name" value="CYTOPLASMIC PROTEIN-RELATED"/>
    <property type="match status" value="1"/>
</dbReference>
<dbReference type="InterPro" id="IPR014710">
    <property type="entry name" value="RmlC-like_jellyroll"/>
</dbReference>
<feature type="domain" description="(S)-ureidoglycine aminohydrolase cupin" evidence="1">
    <location>
        <begin position="43"/>
        <end position="111"/>
    </location>
</feature>
<reference evidence="2 3" key="1">
    <citation type="submission" date="2017-01" db="EMBL/GenBank/DDBJ databases">
        <authorList>
            <person name="Mah S.A."/>
            <person name="Swanson W.J."/>
            <person name="Moy G.W."/>
            <person name="Vacquier V.D."/>
        </authorList>
    </citation>
    <scope>NUCLEOTIDE SEQUENCE [LARGE SCALE GENOMIC DNA]</scope>
    <source>
        <strain evidence="2 3">DSM 11589</strain>
    </source>
</reference>
<dbReference type="Gene3D" id="2.60.120.10">
    <property type="entry name" value="Jelly Rolls"/>
    <property type="match status" value="1"/>
</dbReference>
<name>A0A1N7P5J0_9PROT</name>
<dbReference type="EMBL" id="FTOA01000006">
    <property type="protein sequence ID" value="SIT05810.1"/>
    <property type="molecule type" value="Genomic_DNA"/>
</dbReference>
<sequence>MSHIIPFTITAPGEPRLSHALPERLIDGNPQYKTWEMDSVDGDRIRAGLWEATPGTTLSIKGTTWEFCVILSGLVEITEDGGPSHRFQAGDSFTLRPGFVGQWKTIETVRKLWVIVSNPAA</sequence>
<dbReference type="Proteomes" id="UP000185678">
    <property type="component" value="Unassembled WGS sequence"/>
</dbReference>
<evidence type="ECO:0000313" key="3">
    <source>
        <dbReference type="Proteomes" id="UP000185678"/>
    </source>
</evidence>
<dbReference type="RefSeq" id="WP_076401402.1">
    <property type="nucleotide sequence ID" value="NZ_FTOA01000006.1"/>
</dbReference>
<proteinExistence type="predicted"/>
<dbReference type="PANTHER" id="PTHR40943:SF1">
    <property type="entry name" value="CYTOPLASMIC PROTEIN"/>
    <property type="match status" value="1"/>
</dbReference>
<protein>
    <recommendedName>
        <fullName evidence="1">(S)-ureidoglycine aminohydrolase cupin domain-containing protein</fullName>
    </recommendedName>
</protein>
<dbReference type="InterPro" id="IPR011051">
    <property type="entry name" value="RmlC_Cupin_sf"/>
</dbReference>
<accession>A0A1N7P5J0</accession>